<feature type="region of interest" description="Disordered" evidence="1">
    <location>
        <begin position="1"/>
        <end position="332"/>
    </location>
</feature>
<dbReference type="AlphaFoldDB" id="A0A6J4S717"/>
<evidence type="ECO:0000256" key="1">
    <source>
        <dbReference type="SAM" id="MobiDB-lite"/>
    </source>
</evidence>
<feature type="compositionally biased region" description="Basic residues" evidence="1">
    <location>
        <begin position="117"/>
        <end position="136"/>
    </location>
</feature>
<feature type="compositionally biased region" description="Basic and acidic residues" evidence="1">
    <location>
        <begin position="105"/>
        <end position="115"/>
    </location>
</feature>
<organism evidence="2">
    <name type="scientific">uncultured Solirubrobacteraceae bacterium</name>
    <dbReference type="NCBI Taxonomy" id="1162706"/>
    <lineage>
        <taxon>Bacteria</taxon>
        <taxon>Bacillati</taxon>
        <taxon>Actinomycetota</taxon>
        <taxon>Thermoleophilia</taxon>
        <taxon>Solirubrobacterales</taxon>
        <taxon>Solirubrobacteraceae</taxon>
        <taxon>environmental samples</taxon>
    </lineage>
</organism>
<reference evidence="2" key="1">
    <citation type="submission" date="2020-02" db="EMBL/GenBank/DDBJ databases">
        <authorList>
            <person name="Meier V. D."/>
        </authorList>
    </citation>
    <scope>NUCLEOTIDE SEQUENCE</scope>
    <source>
        <strain evidence="2">AVDCRST_MAG65</strain>
    </source>
</reference>
<feature type="compositionally biased region" description="Basic residues" evidence="1">
    <location>
        <begin position="75"/>
        <end position="89"/>
    </location>
</feature>
<feature type="compositionally biased region" description="Low complexity" evidence="1">
    <location>
        <begin position="221"/>
        <end position="238"/>
    </location>
</feature>
<feature type="compositionally biased region" description="Low complexity" evidence="1">
    <location>
        <begin position="90"/>
        <end position="99"/>
    </location>
</feature>
<sequence length="332" mass="36963">DRPRRAHLLALTGARGAAQRPQVPAGHPRAPGRRRHGLADGDAAPPRPPRQGRARLPAQRRVPAARRIRLDADRRPRHRAAGRPRRARARLPGLRQPRAQPGRRFRGERGADAQRRPSPRQHPLRHHRPRRGRGLLHRGDRLGPDDGPRSAAGRPDRRGAVRRPGDRHRALHVREHDRPLTRDGSGDHPRRHRRPRGLPAAVRGRAVRQAHAAGPGPGEPAPLRGRPSDALAAVAARLRGVRRAGVLRRGRRRPPARARGHRGGRPHPRARHRDVAGRPQGLAARHRRSRRRLADRPRDGRRRSPPGGGLRDAARAPRARRLPAARGSRPAL</sequence>
<name>A0A6J4S717_9ACTN</name>
<accession>A0A6J4S717</accession>
<evidence type="ECO:0000313" key="2">
    <source>
        <dbReference type="EMBL" id="CAA9491306.1"/>
    </source>
</evidence>
<feature type="non-terminal residue" evidence="2">
    <location>
        <position position="1"/>
    </location>
</feature>
<gene>
    <name evidence="2" type="ORF">AVDCRST_MAG65-2035</name>
</gene>
<proteinExistence type="predicted"/>
<feature type="non-terminal residue" evidence="2">
    <location>
        <position position="332"/>
    </location>
</feature>
<feature type="compositionally biased region" description="Basic residues" evidence="1">
    <location>
        <begin position="239"/>
        <end position="272"/>
    </location>
</feature>
<dbReference type="EMBL" id="CADCVL010000360">
    <property type="protein sequence ID" value="CAA9491306.1"/>
    <property type="molecule type" value="Genomic_DNA"/>
</dbReference>
<protein>
    <submittedName>
        <fullName evidence="2">RecJ</fullName>
    </submittedName>
</protein>
<feature type="compositionally biased region" description="Basic and acidic residues" evidence="1">
    <location>
        <begin position="137"/>
        <end position="188"/>
    </location>
</feature>